<name>A0A0C2CEC3_9BILA</name>
<feature type="region of interest" description="Disordered" evidence="1">
    <location>
        <begin position="1"/>
        <end position="21"/>
    </location>
</feature>
<accession>A0A0C2CEC3</accession>
<proteinExistence type="predicted"/>
<keyword evidence="3" id="KW-1185">Reference proteome</keyword>
<dbReference type="Proteomes" id="UP000054047">
    <property type="component" value="Unassembled WGS sequence"/>
</dbReference>
<evidence type="ECO:0000313" key="2">
    <source>
        <dbReference type="EMBL" id="KIH48197.1"/>
    </source>
</evidence>
<protein>
    <submittedName>
        <fullName evidence="2">Uncharacterized protein</fullName>
    </submittedName>
</protein>
<sequence length="88" mass="9979">MESFRASPIQDLDPPRDSDAKTDFFEQKLDHFDDSSTERWRQSMGSQKPVFTLKHLTNSKTPQHVQGTSIITAHLATLHHSLTNFAIG</sequence>
<dbReference type="EMBL" id="KN761698">
    <property type="protein sequence ID" value="KIH48197.1"/>
    <property type="molecule type" value="Genomic_DNA"/>
</dbReference>
<evidence type="ECO:0000313" key="3">
    <source>
        <dbReference type="Proteomes" id="UP000054047"/>
    </source>
</evidence>
<organism evidence="2 3">
    <name type="scientific">Ancylostoma duodenale</name>
    <dbReference type="NCBI Taxonomy" id="51022"/>
    <lineage>
        <taxon>Eukaryota</taxon>
        <taxon>Metazoa</taxon>
        <taxon>Ecdysozoa</taxon>
        <taxon>Nematoda</taxon>
        <taxon>Chromadorea</taxon>
        <taxon>Rhabditida</taxon>
        <taxon>Rhabditina</taxon>
        <taxon>Rhabditomorpha</taxon>
        <taxon>Strongyloidea</taxon>
        <taxon>Ancylostomatidae</taxon>
        <taxon>Ancylostomatinae</taxon>
        <taxon>Ancylostoma</taxon>
    </lineage>
</organism>
<evidence type="ECO:0000256" key="1">
    <source>
        <dbReference type="SAM" id="MobiDB-lite"/>
    </source>
</evidence>
<reference evidence="2 3" key="1">
    <citation type="submission" date="2013-12" db="EMBL/GenBank/DDBJ databases">
        <title>Draft genome of the parsitic nematode Ancylostoma duodenale.</title>
        <authorList>
            <person name="Mitreva M."/>
        </authorList>
    </citation>
    <scope>NUCLEOTIDE SEQUENCE [LARGE SCALE GENOMIC DNA]</scope>
    <source>
        <strain evidence="2 3">Zhejiang</strain>
    </source>
</reference>
<gene>
    <name evidence="2" type="ORF">ANCDUO_21737</name>
</gene>
<dbReference type="AlphaFoldDB" id="A0A0C2CEC3"/>